<evidence type="ECO:0000256" key="2">
    <source>
        <dbReference type="ARBA" id="ARBA00022679"/>
    </source>
</evidence>
<dbReference type="Gene3D" id="2.170.270.10">
    <property type="entry name" value="SET domain"/>
    <property type="match status" value="1"/>
</dbReference>
<keyword evidence="6" id="KW-1185">Reference proteome</keyword>
<dbReference type="GO" id="GO:0032259">
    <property type="term" value="P:methylation"/>
    <property type="evidence" value="ECO:0007669"/>
    <property type="project" value="UniProtKB-KW"/>
</dbReference>
<dbReference type="AlphaFoldDB" id="A0A6G0W4W6"/>
<name>A0A6G0W4W6_9STRA</name>
<organism evidence="5 6">
    <name type="scientific">Aphanomyces euteiches</name>
    <dbReference type="NCBI Taxonomy" id="100861"/>
    <lineage>
        <taxon>Eukaryota</taxon>
        <taxon>Sar</taxon>
        <taxon>Stramenopiles</taxon>
        <taxon>Oomycota</taxon>
        <taxon>Saprolegniomycetes</taxon>
        <taxon>Saprolegniales</taxon>
        <taxon>Verrucalvaceae</taxon>
        <taxon>Aphanomyces</taxon>
    </lineage>
</organism>
<accession>A0A6G0W4W6</accession>
<evidence type="ECO:0000256" key="3">
    <source>
        <dbReference type="ARBA" id="ARBA00022691"/>
    </source>
</evidence>
<dbReference type="PANTHER" id="PTHR46402:SF2">
    <property type="entry name" value="HISTONE-LYSINE N-TRIMETHYLTRANSFERASE SMYD5"/>
    <property type="match status" value="1"/>
</dbReference>
<gene>
    <name evidence="5" type="ORF">Ae201684_018749</name>
</gene>
<protein>
    <recommendedName>
        <fullName evidence="4">SET domain-containing protein</fullName>
    </recommendedName>
</protein>
<dbReference type="Pfam" id="PF00856">
    <property type="entry name" value="SET"/>
    <property type="match status" value="1"/>
</dbReference>
<keyword evidence="2" id="KW-0808">Transferase</keyword>
<keyword evidence="3" id="KW-0949">S-adenosyl-L-methionine</keyword>
<dbReference type="GO" id="GO:0042799">
    <property type="term" value="F:histone H4K20 methyltransferase activity"/>
    <property type="evidence" value="ECO:0007669"/>
    <property type="project" value="TreeGrafter"/>
</dbReference>
<dbReference type="PANTHER" id="PTHR46402">
    <property type="entry name" value="SET AND MYND DOMAIN-CONTAINING PROTEIN 5"/>
    <property type="match status" value="1"/>
</dbReference>
<dbReference type="InterPro" id="IPR001214">
    <property type="entry name" value="SET_dom"/>
</dbReference>
<dbReference type="InterPro" id="IPR046341">
    <property type="entry name" value="SET_dom_sf"/>
</dbReference>
<sequence length="458" mass="49500">MEFTAPKFTEAPVSQDLSKPITATTALSAGQVIFSELALVSSAGGIEPEEGFHEEGCEDEECGGCAAMEEEDIKEELDEADLATVSPYVVEHFDALMETCEPLEALAMVDIRKNLFKCFALIEANADSLAPFASMDVIAEDATASLDAAKALREAHASVIPSSMSDDQVAHLIGVLNKYCIPLDDISGSGLFLYVSKLKHSCVPNASFTDAGNAIWVTAFQPIAPGEEITVDFFNTHYMCVAERNEVLAAEGQSCTCAVCTGVAADKTRAFKCKACADGIVHPTKDVYGCASCGAKFDADTIAAAEMEETTLMTDLDAETFDQLDKIMEESLLHPYHHIFYSAMEVLTDDSVVDINMTEEQALKVLYRLVDALNYVVAFPHSEKVSLYNSIAQAHISAGEIDKATDAYTKAFQVCTTVFGAECKETLMFKSLMENTPTTVDEMAKAYGYEVIEDGDEA</sequence>
<proteinExistence type="predicted"/>
<dbReference type="GO" id="GO:0045814">
    <property type="term" value="P:negative regulation of gene expression, epigenetic"/>
    <property type="evidence" value="ECO:0007669"/>
    <property type="project" value="TreeGrafter"/>
</dbReference>
<dbReference type="PROSITE" id="PS50280">
    <property type="entry name" value="SET"/>
    <property type="match status" value="1"/>
</dbReference>
<dbReference type="SUPFAM" id="SSF82199">
    <property type="entry name" value="SET domain"/>
    <property type="match status" value="1"/>
</dbReference>
<reference evidence="5 6" key="1">
    <citation type="submission" date="2019-07" db="EMBL/GenBank/DDBJ databases">
        <title>Genomics analysis of Aphanomyces spp. identifies a new class of oomycete effector associated with host adaptation.</title>
        <authorList>
            <person name="Gaulin E."/>
        </authorList>
    </citation>
    <scope>NUCLEOTIDE SEQUENCE [LARGE SCALE GENOMIC DNA]</scope>
    <source>
        <strain evidence="5 6">ATCC 201684</strain>
    </source>
</reference>
<evidence type="ECO:0000259" key="4">
    <source>
        <dbReference type="PROSITE" id="PS50280"/>
    </source>
</evidence>
<evidence type="ECO:0000313" key="5">
    <source>
        <dbReference type="EMBL" id="KAF0722029.1"/>
    </source>
</evidence>
<dbReference type="EMBL" id="VJMJ01000351">
    <property type="protein sequence ID" value="KAF0722029.1"/>
    <property type="molecule type" value="Genomic_DNA"/>
</dbReference>
<keyword evidence="1" id="KW-0489">Methyltransferase</keyword>
<evidence type="ECO:0000256" key="1">
    <source>
        <dbReference type="ARBA" id="ARBA00022603"/>
    </source>
</evidence>
<evidence type="ECO:0000313" key="6">
    <source>
        <dbReference type="Proteomes" id="UP000481153"/>
    </source>
</evidence>
<dbReference type="Gene3D" id="1.25.40.10">
    <property type="entry name" value="Tetratricopeptide repeat domain"/>
    <property type="match status" value="1"/>
</dbReference>
<dbReference type="VEuPathDB" id="FungiDB:AeMF1_016456"/>
<dbReference type="InterPro" id="IPR011990">
    <property type="entry name" value="TPR-like_helical_dom_sf"/>
</dbReference>
<comment type="caution">
    <text evidence="5">The sequence shown here is derived from an EMBL/GenBank/DDBJ whole genome shotgun (WGS) entry which is preliminary data.</text>
</comment>
<feature type="domain" description="SET" evidence="4">
    <location>
        <begin position="6"/>
        <end position="234"/>
    </location>
</feature>
<dbReference type="Proteomes" id="UP000481153">
    <property type="component" value="Unassembled WGS sequence"/>
</dbReference>
<dbReference type="CDD" id="cd20071">
    <property type="entry name" value="SET_SMYD"/>
    <property type="match status" value="1"/>
</dbReference>